<reference evidence="2" key="1">
    <citation type="journal article" date="2023" name="Insect Mol. Biol.">
        <title>Genome sequencing provides insights into the evolution of gene families encoding plant cell wall-degrading enzymes in longhorned beetles.</title>
        <authorList>
            <person name="Shin N.R."/>
            <person name="Okamura Y."/>
            <person name="Kirsch R."/>
            <person name="Pauchet Y."/>
        </authorList>
    </citation>
    <scope>NUCLEOTIDE SEQUENCE</scope>
    <source>
        <strain evidence="2">MMC_N1</strain>
    </source>
</reference>
<accession>A0ABQ9JTA4</accession>
<feature type="region of interest" description="Disordered" evidence="1">
    <location>
        <begin position="256"/>
        <end position="287"/>
    </location>
</feature>
<dbReference type="Pfam" id="PF16009">
    <property type="entry name" value="DUF4779"/>
    <property type="match status" value="1"/>
</dbReference>
<gene>
    <name evidence="2" type="ORF">NQ317_010813</name>
</gene>
<sequence length="395" mass="44386">MEEVEEPVYDVENFRFFYLMHFRMEALSQNRYKSQDSGRRVSFAMVLHRIFHLLTIAAGVSYAGHVALLPLPVWPGTPLAGVNNRYFHDIEVPMAVPELTVAETAYHSHQQPGINVASAGSSAACALPRTACGSAATVLTVSGRTNSPGIIASKHGNAKGVSEAVRIRSGGDGYENSTNWQTGINKKSNSGNDGAGVKHQLNHYDDQLQKDVKVYNTNHKHDTAQKTNYGIYNDAGHQAEKGGQKKLYYDEAKHLKEHQEKGKSRKAAKFGEKKGHKRGHKTKGYHNKFHKDEYHKEHRFYDDLHKSGHHDKYGDHHAHYGKKDGKHKKGRKHNSGHEEKDFGKKGYTDKGHFEEEHKGHNAHGGHESYHKHNKDYHKNKDSQGGKQVGYAQAKH</sequence>
<name>A0ABQ9JTA4_9CUCU</name>
<comment type="caution">
    <text evidence="2">The sequence shown here is derived from an EMBL/GenBank/DDBJ whole genome shotgun (WGS) entry which is preliminary data.</text>
</comment>
<feature type="compositionally biased region" description="Polar residues" evidence="1">
    <location>
        <begin position="175"/>
        <end position="192"/>
    </location>
</feature>
<dbReference type="EMBL" id="JAPWTJ010000250">
    <property type="protein sequence ID" value="KAJ8980602.1"/>
    <property type="molecule type" value="Genomic_DNA"/>
</dbReference>
<feature type="region of interest" description="Disordered" evidence="1">
    <location>
        <begin position="170"/>
        <end position="199"/>
    </location>
</feature>
<protein>
    <submittedName>
        <fullName evidence="2">Uncharacterized protein</fullName>
    </submittedName>
</protein>
<evidence type="ECO:0000313" key="3">
    <source>
        <dbReference type="Proteomes" id="UP001162164"/>
    </source>
</evidence>
<dbReference type="Proteomes" id="UP001162164">
    <property type="component" value="Unassembled WGS sequence"/>
</dbReference>
<feature type="compositionally biased region" description="Basic and acidic residues" evidence="1">
    <location>
        <begin position="305"/>
        <end position="323"/>
    </location>
</feature>
<evidence type="ECO:0000256" key="1">
    <source>
        <dbReference type="SAM" id="MobiDB-lite"/>
    </source>
</evidence>
<dbReference type="InterPro" id="IPR031959">
    <property type="entry name" value="DUF4779"/>
</dbReference>
<organism evidence="2 3">
    <name type="scientific">Molorchus minor</name>
    <dbReference type="NCBI Taxonomy" id="1323400"/>
    <lineage>
        <taxon>Eukaryota</taxon>
        <taxon>Metazoa</taxon>
        <taxon>Ecdysozoa</taxon>
        <taxon>Arthropoda</taxon>
        <taxon>Hexapoda</taxon>
        <taxon>Insecta</taxon>
        <taxon>Pterygota</taxon>
        <taxon>Neoptera</taxon>
        <taxon>Endopterygota</taxon>
        <taxon>Coleoptera</taxon>
        <taxon>Polyphaga</taxon>
        <taxon>Cucujiformia</taxon>
        <taxon>Chrysomeloidea</taxon>
        <taxon>Cerambycidae</taxon>
        <taxon>Lamiinae</taxon>
        <taxon>Monochamini</taxon>
        <taxon>Molorchus</taxon>
    </lineage>
</organism>
<proteinExistence type="predicted"/>
<evidence type="ECO:0000313" key="2">
    <source>
        <dbReference type="EMBL" id="KAJ8980602.1"/>
    </source>
</evidence>
<feature type="compositionally biased region" description="Basic residues" evidence="1">
    <location>
        <begin position="263"/>
        <end position="287"/>
    </location>
</feature>
<feature type="compositionally biased region" description="Basic and acidic residues" evidence="1">
    <location>
        <begin position="335"/>
        <end position="383"/>
    </location>
</feature>
<feature type="region of interest" description="Disordered" evidence="1">
    <location>
        <begin position="305"/>
        <end position="395"/>
    </location>
</feature>
<keyword evidence="3" id="KW-1185">Reference proteome</keyword>
<feature type="compositionally biased region" description="Basic residues" evidence="1">
    <location>
        <begin position="324"/>
        <end position="334"/>
    </location>
</feature>